<sequence length="100" mass="11765">MSKKIKYYSEEFKMQAVRRYYENGKRAKLTGRELGIPDATLRGWVNSYMDKDSKKAKVSLKEEDLSSLLKAKEDRIKELEEENIILKKSIGIFTRDTQQK</sequence>
<organism evidence="2 3">
    <name type="scientific">Leptospira idonii</name>
    <dbReference type="NCBI Taxonomy" id="1193500"/>
    <lineage>
        <taxon>Bacteria</taxon>
        <taxon>Pseudomonadati</taxon>
        <taxon>Spirochaetota</taxon>
        <taxon>Spirochaetia</taxon>
        <taxon>Leptospirales</taxon>
        <taxon>Leptospiraceae</taxon>
        <taxon>Leptospira</taxon>
    </lineage>
</organism>
<dbReference type="Pfam" id="PF01527">
    <property type="entry name" value="HTH_Tnp_1"/>
    <property type="match status" value="1"/>
</dbReference>
<proteinExistence type="predicted"/>
<evidence type="ECO:0000313" key="3">
    <source>
        <dbReference type="Proteomes" id="UP000298058"/>
    </source>
</evidence>
<dbReference type="RefSeq" id="WP_135761541.1">
    <property type="nucleotide sequence ID" value="NZ_RQHW01000050.1"/>
</dbReference>
<dbReference type="AlphaFoldDB" id="A0A4R9LV85"/>
<dbReference type="GO" id="GO:0003677">
    <property type="term" value="F:DNA binding"/>
    <property type="evidence" value="ECO:0007669"/>
    <property type="project" value="InterPro"/>
</dbReference>
<evidence type="ECO:0000313" key="2">
    <source>
        <dbReference type="EMBL" id="TGN18013.1"/>
    </source>
</evidence>
<dbReference type="EMBL" id="RQHW01000050">
    <property type="protein sequence ID" value="TGN18013.1"/>
    <property type="molecule type" value="Genomic_DNA"/>
</dbReference>
<dbReference type="InterPro" id="IPR009057">
    <property type="entry name" value="Homeodomain-like_sf"/>
</dbReference>
<keyword evidence="3" id="KW-1185">Reference proteome</keyword>
<dbReference type="InterPro" id="IPR002514">
    <property type="entry name" value="Transposase_8"/>
</dbReference>
<dbReference type="SUPFAM" id="SSF46689">
    <property type="entry name" value="Homeodomain-like"/>
    <property type="match status" value="1"/>
</dbReference>
<dbReference type="OrthoDB" id="4379323at2"/>
<dbReference type="Gene3D" id="1.10.10.60">
    <property type="entry name" value="Homeodomain-like"/>
    <property type="match status" value="1"/>
</dbReference>
<reference evidence="2" key="1">
    <citation type="journal article" date="2019" name="PLoS Negl. Trop. Dis.">
        <title>Revisiting the worldwide diversity of Leptospira species in the environment.</title>
        <authorList>
            <person name="Vincent A.T."/>
            <person name="Schiettekatte O."/>
            <person name="Bourhy P."/>
            <person name="Veyrier F.J."/>
            <person name="Picardeau M."/>
        </authorList>
    </citation>
    <scope>NUCLEOTIDE SEQUENCE [LARGE SCALE GENOMIC DNA]</scope>
    <source>
        <strain evidence="2">201300427</strain>
    </source>
</reference>
<dbReference type="GO" id="GO:0006313">
    <property type="term" value="P:DNA transposition"/>
    <property type="evidence" value="ECO:0007669"/>
    <property type="project" value="InterPro"/>
</dbReference>
<gene>
    <name evidence="2" type="ORF">EHS15_15680</name>
</gene>
<protein>
    <recommendedName>
        <fullName evidence="4">Transposase</fullName>
    </recommendedName>
</protein>
<comment type="caution">
    <text evidence="2">The sequence shown here is derived from an EMBL/GenBank/DDBJ whole genome shotgun (WGS) entry which is preliminary data.</text>
</comment>
<evidence type="ECO:0000256" key="1">
    <source>
        <dbReference type="SAM" id="Coils"/>
    </source>
</evidence>
<accession>A0A4R9LV85</accession>
<name>A0A4R9LV85_9LEPT</name>
<keyword evidence="1" id="KW-0175">Coiled coil</keyword>
<feature type="coiled-coil region" evidence="1">
    <location>
        <begin position="62"/>
        <end position="89"/>
    </location>
</feature>
<dbReference type="GO" id="GO:0004803">
    <property type="term" value="F:transposase activity"/>
    <property type="evidence" value="ECO:0007669"/>
    <property type="project" value="InterPro"/>
</dbReference>
<dbReference type="Proteomes" id="UP000298058">
    <property type="component" value="Unassembled WGS sequence"/>
</dbReference>
<evidence type="ECO:0008006" key="4">
    <source>
        <dbReference type="Google" id="ProtNLM"/>
    </source>
</evidence>